<dbReference type="OrthoDB" id="6159439at2759"/>
<dbReference type="InterPro" id="IPR009057">
    <property type="entry name" value="Homeodomain-like_sf"/>
</dbReference>
<keyword evidence="4 5" id="KW-0539">Nucleus</keyword>
<dbReference type="GO" id="GO:0003677">
    <property type="term" value="F:DNA binding"/>
    <property type="evidence" value="ECO:0007669"/>
    <property type="project" value="UniProtKB-UniRule"/>
</dbReference>
<dbReference type="PROSITE" id="PS50071">
    <property type="entry name" value="HOMEOBOX_2"/>
    <property type="match status" value="1"/>
</dbReference>
<dbReference type="InterPro" id="IPR017970">
    <property type="entry name" value="Homeobox_CS"/>
</dbReference>
<sequence>MATQVARPRQLSVIKPDDVIHSDDETIDVMTDTLEKTDDTKANEAEDSAKEVISDSEETASRHGDDSRVSGEQPINLSPTTPQLKGDKLFASPPQHLEHRNSAFSALNFHKNNFLHSSYSAFPFDVQASMKCLPLGFPNFLNLHHPPSPVSPPTLPLHPSSLQSRTFFSSPPSSLPMNLKTDPSQSMSQSGAKDAKTPPSSRPSFLITDILGPRPTEADRSFDASDMSNDSALGRPNLTFGAASIRHTFPAVSDRVRQLSEKEADLEDDAEIDVDDLNDENCGDDSLNGGDNLDDSHFGSASDDDESSDGRPHRKRGSSGSPLMIKSKKPRKARTAFTDHQLSVLEKTFERQKYLSVQDRMELASKLNLTDTQVKTWYQNRRTKWKRQTAVGLELLAEAGNYAAVQRMLQTNPYWFNYHPQAAAILSNLDALYFRNPENSMSPAPHRPLLPRMFIHGLQQHVSQLPVQSSPSLFPAENRG</sequence>
<gene>
    <name evidence="10" type="primary">LOC106065936</name>
</gene>
<keyword evidence="2 5" id="KW-0238">DNA-binding</keyword>
<feature type="compositionally biased region" description="Polar residues" evidence="7">
    <location>
        <begin position="165"/>
        <end position="191"/>
    </location>
</feature>
<reference evidence="10" key="1">
    <citation type="submission" date="2025-08" db="UniProtKB">
        <authorList>
            <consortium name="RefSeq"/>
        </authorList>
    </citation>
    <scope>IDENTIFICATION</scope>
</reference>
<dbReference type="Gene3D" id="1.10.10.60">
    <property type="entry name" value="Homeodomain-like"/>
    <property type="match status" value="1"/>
</dbReference>
<dbReference type="RefSeq" id="XP_055896429.1">
    <property type="nucleotide sequence ID" value="XM_056040454.1"/>
</dbReference>
<feature type="DNA-binding region" description="Homeobox" evidence="5">
    <location>
        <begin position="330"/>
        <end position="389"/>
    </location>
</feature>
<dbReference type="AlphaFoldDB" id="A0A9W3BA18"/>
<dbReference type="SUPFAM" id="SSF46689">
    <property type="entry name" value="Homeodomain-like"/>
    <property type="match status" value="1"/>
</dbReference>
<name>A0A9W3BA18_BIOGL</name>
<proteinExistence type="predicted"/>
<dbReference type="PANTHER" id="PTHR24333:SF5">
    <property type="entry name" value="VENT HOMEOBOX"/>
    <property type="match status" value="1"/>
</dbReference>
<dbReference type="GeneID" id="106065936"/>
<feature type="region of interest" description="Disordered" evidence="7">
    <location>
        <begin position="150"/>
        <end position="235"/>
    </location>
</feature>
<evidence type="ECO:0000313" key="10">
    <source>
        <dbReference type="RefSeq" id="XP_055896429.1"/>
    </source>
</evidence>
<evidence type="ECO:0000256" key="4">
    <source>
        <dbReference type="ARBA" id="ARBA00023242"/>
    </source>
</evidence>
<feature type="compositionally biased region" description="Basic and acidic residues" evidence="7">
    <location>
        <begin position="254"/>
        <end position="263"/>
    </location>
</feature>
<feature type="compositionally biased region" description="Basic and acidic residues" evidence="7">
    <location>
        <begin position="33"/>
        <end position="69"/>
    </location>
</feature>
<dbReference type="SMART" id="SM00389">
    <property type="entry name" value="HOX"/>
    <property type="match status" value="1"/>
</dbReference>
<protein>
    <submittedName>
        <fullName evidence="10">BarH-like 2 homeobox protein</fullName>
    </submittedName>
</protein>
<comment type="subcellular location">
    <subcellularLocation>
        <location evidence="1 5 6">Nucleus</location>
    </subcellularLocation>
</comment>
<dbReference type="Pfam" id="PF00046">
    <property type="entry name" value="Homeodomain"/>
    <property type="match status" value="1"/>
</dbReference>
<evidence type="ECO:0000256" key="1">
    <source>
        <dbReference type="ARBA" id="ARBA00004123"/>
    </source>
</evidence>
<accession>A0A9W3BA18</accession>
<feature type="compositionally biased region" description="Polar residues" evidence="7">
    <location>
        <begin position="73"/>
        <end position="83"/>
    </location>
</feature>
<dbReference type="Proteomes" id="UP001165740">
    <property type="component" value="Chromosome 9"/>
</dbReference>
<dbReference type="GO" id="GO:0005634">
    <property type="term" value="C:nucleus"/>
    <property type="evidence" value="ECO:0007669"/>
    <property type="project" value="UniProtKB-SubCell"/>
</dbReference>
<dbReference type="PROSITE" id="PS00027">
    <property type="entry name" value="HOMEOBOX_1"/>
    <property type="match status" value="1"/>
</dbReference>
<evidence type="ECO:0000256" key="3">
    <source>
        <dbReference type="ARBA" id="ARBA00023155"/>
    </source>
</evidence>
<evidence type="ECO:0000256" key="6">
    <source>
        <dbReference type="RuleBase" id="RU000682"/>
    </source>
</evidence>
<dbReference type="GO" id="GO:0000981">
    <property type="term" value="F:DNA-binding transcription factor activity, RNA polymerase II-specific"/>
    <property type="evidence" value="ECO:0007669"/>
    <property type="project" value="InterPro"/>
</dbReference>
<dbReference type="InterPro" id="IPR001356">
    <property type="entry name" value="HD"/>
</dbReference>
<dbReference type="InterPro" id="IPR050848">
    <property type="entry name" value="Homeobox_TF"/>
</dbReference>
<feature type="compositionally biased region" description="Acidic residues" evidence="7">
    <location>
        <begin position="264"/>
        <end position="283"/>
    </location>
</feature>
<evidence type="ECO:0000256" key="5">
    <source>
        <dbReference type="PROSITE-ProRule" id="PRU00108"/>
    </source>
</evidence>
<feature type="region of interest" description="Disordered" evidence="7">
    <location>
        <begin position="253"/>
        <end position="336"/>
    </location>
</feature>
<feature type="region of interest" description="Disordered" evidence="7">
    <location>
        <begin position="32"/>
        <end position="94"/>
    </location>
</feature>
<keyword evidence="9" id="KW-1185">Reference proteome</keyword>
<keyword evidence="3 5" id="KW-0371">Homeobox</keyword>
<feature type="domain" description="Homeobox" evidence="8">
    <location>
        <begin position="328"/>
        <end position="388"/>
    </location>
</feature>
<organism evidence="9 10">
    <name type="scientific">Biomphalaria glabrata</name>
    <name type="common">Bloodfluke planorb</name>
    <name type="synonym">Freshwater snail</name>
    <dbReference type="NCBI Taxonomy" id="6526"/>
    <lineage>
        <taxon>Eukaryota</taxon>
        <taxon>Metazoa</taxon>
        <taxon>Spiralia</taxon>
        <taxon>Lophotrochozoa</taxon>
        <taxon>Mollusca</taxon>
        <taxon>Gastropoda</taxon>
        <taxon>Heterobranchia</taxon>
        <taxon>Euthyneura</taxon>
        <taxon>Panpulmonata</taxon>
        <taxon>Hygrophila</taxon>
        <taxon>Lymnaeoidea</taxon>
        <taxon>Planorbidae</taxon>
        <taxon>Biomphalaria</taxon>
    </lineage>
</organism>
<evidence type="ECO:0000256" key="7">
    <source>
        <dbReference type="SAM" id="MobiDB-lite"/>
    </source>
</evidence>
<evidence type="ECO:0000256" key="2">
    <source>
        <dbReference type="ARBA" id="ARBA00023125"/>
    </source>
</evidence>
<dbReference type="InterPro" id="IPR020479">
    <property type="entry name" value="HD_metazoa"/>
</dbReference>
<dbReference type="PANTHER" id="PTHR24333">
    <property type="entry name" value="HOMEO BOX HB9 LIKE A-RELATED"/>
    <property type="match status" value="1"/>
</dbReference>
<evidence type="ECO:0000313" key="9">
    <source>
        <dbReference type="Proteomes" id="UP001165740"/>
    </source>
</evidence>
<dbReference type="CDD" id="cd00086">
    <property type="entry name" value="homeodomain"/>
    <property type="match status" value="1"/>
</dbReference>
<dbReference type="PRINTS" id="PR00024">
    <property type="entry name" value="HOMEOBOX"/>
</dbReference>
<evidence type="ECO:0000259" key="8">
    <source>
        <dbReference type="PROSITE" id="PS50071"/>
    </source>
</evidence>